<dbReference type="InterPro" id="IPR043504">
    <property type="entry name" value="Peptidase_S1_PA_chymotrypsin"/>
</dbReference>
<reference evidence="6" key="1">
    <citation type="submission" date="2011-05" db="EMBL/GenBank/DDBJ databases">
        <title>Insights into the evolution of the great apes provided by the gorilla genome.</title>
        <authorList>
            <person name="Scally A."/>
        </authorList>
    </citation>
    <scope>NUCLEOTIDE SEQUENCE [LARGE SCALE GENOMIC DNA]</scope>
</reference>
<dbReference type="InterPro" id="IPR001254">
    <property type="entry name" value="Trypsin_dom"/>
</dbReference>
<evidence type="ECO:0000259" key="4">
    <source>
        <dbReference type="Pfam" id="PF17820"/>
    </source>
</evidence>
<dbReference type="Pfam" id="PF13365">
    <property type="entry name" value="Trypsin_2"/>
    <property type="match status" value="1"/>
</dbReference>
<dbReference type="InterPro" id="IPR001940">
    <property type="entry name" value="Peptidase_S1C"/>
</dbReference>
<dbReference type="Pfam" id="PF17820">
    <property type="entry name" value="PDZ_6"/>
    <property type="match status" value="1"/>
</dbReference>
<dbReference type="Gene3D" id="2.40.10.10">
    <property type="entry name" value="Trypsin-like serine proteases"/>
    <property type="match status" value="1"/>
</dbReference>
<keyword evidence="6" id="KW-1185">Reference proteome</keyword>
<organism evidence="5 6">
    <name type="scientific">Gorilla gorilla gorilla</name>
    <name type="common">Western lowland gorilla</name>
    <dbReference type="NCBI Taxonomy" id="9595"/>
    <lineage>
        <taxon>Eukaryota</taxon>
        <taxon>Metazoa</taxon>
        <taxon>Chordata</taxon>
        <taxon>Craniata</taxon>
        <taxon>Vertebrata</taxon>
        <taxon>Euteleostomi</taxon>
        <taxon>Mammalia</taxon>
        <taxon>Eutheria</taxon>
        <taxon>Euarchontoglires</taxon>
        <taxon>Primates</taxon>
        <taxon>Haplorrhini</taxon>
        <taxon>Catarrhini</taxon>
        <taxon>Hominidae</taxon>
        <taxon>Gorilla</taxon>
    </lineage>
</organism>
<feature type="domain" description="PDZ" evidence="4">
    <location>
        <begin position="307"/>
        <end position="346"/>
    </location>
</feature>
<evidence type="ECO:0000259" key="3">
    <source>
        <dbReference type="Pfam" id="PF00089"/>
    </source>
</evidence>
<accession>A0A2I2Y8Z8</accession>
<dbReference type="PRINTS" id="PR00834">
    <property type="entry name" value="PROTEASES2C"/>
</dbReference>
<evidence type="ECO:0000313" key="5">
    <source>
        <dbReference type="Ensembl" id="ENSGGOP00000031373.1"/>
    </source>
</evidence>
<dbReference type="SUPFAM" id="SSF50494">
    <property type="entry name" value="Trypsin-like serine proteases"/>
    <property type="match status" value="1"/>
</dbReference>
<reference evidence="5" key="3">
    <citation type="submission" date="2025-08" db="UniProtKB">
        <authorList>
            <consortium name="Ensembl"/>
        </authorList>
    </citation>
    <scope>IDENTIFICATION</scope>
</reference>
<feature type="transmembrane region" description="Helical" evidence="2">
    <location>
        <begin position="105"/>
        <end position="124"/>
    </location>
</feature>
<dbReference type="InterPro" id="IPR009003">
    <property type="entry name" value="Peptidase_S1_PA"/>
</dbReference>
<dbReference type="GO" id="GO:0004252">
    <property type="term" value="F:serine-type endopeptidase activity"/>
    <property type="evidence" value="ECO:0007669"/>
    <property type="project" value="InterPro"/>
</dbReference>
<sequence length="361" mass="38534">MAAPRAGRGAGWSLRAWRALGGIRWGRRPRLTPDLRALLTSGTSDPRARVTYGTPSLWARLSVRVTEPRACLTSGTPGPRAQLTAVTPDTRTQEASENSGTRSRAWLAVALGAGGAVLLLLWGGGRGPPAVLAAVPGPPPASPRSQYNFIADVVEKTAPAVVYIEILDRHPFLGREVPISNGSGFVVAADGLIVTNAHVVADRRRVRVRLLSGDTYEAVVTAVDPVADIATLRIQTKFGNSGGPLVNLDGEVIGVNTMKVTAGISFAIPSDRLREFLHRGEKKNSSSGISGSQRRYIGVMMLTLSPRAGLRPGDVILAIGEQMVQNAEDVYEAVRTQSQLAVQIRRGRETLTLYVTPEVTE</sequence>
<dbReference type="SUPFAM" id="SSF50156">
    <property type="entry name" value="PDZ domain-like"/>
    <property type="match status" value="1"/>
</dbReference>
<keyword evidence="2" id="KW-0812">Transmembrane</keyword>
<dbReference type="Ensembl" id="ENSGGOT00000056381.1">
    <property type="protein sequence ID" value="ENSGGOP00000031373.1"/>
    <property type="gene ID" value="ENSGGOG00000006327.3"/>
</dbReference>
<evidence type="ECO:0000256" key="2">
    <source>
        <dbReference type="SAM" id="Phobius"/>
    </source>
</evidence>
<keyword evidence="2" id="KW-1133">Transmembrane helix</keyword>
<dbReference type="GO" id="GO:0006508">
    <property type="term" value="P:proteolysis"/>
    <property type="evidence" value="ECO:0007669"/>
    <property type="project" value="InterPro"/>
</dbReference>
<reference evidence="5 6" key="2">
    <citation type="journal article" date="2012" name="Nature">
        <title>Insights into hominid evolution from the gorilla genome sequence.</title>
        <authorList>
            <person name="Scally A."/>
            <person name="Dutheil J.Y."/>
            <person name="Hillier L.W."/>
            <person name="Jordan G.E."/>
            <person name="Goodhead I."/>
            <person name="Herrero J."/>
            <person name="Hobolth A."/>
            <person name="Lappalainen T."/>
            <person name="Mailund T."/>
            <person name="Marques-Bonet T."/>
            <person name="McCarthy S."/>
            <person name="Montgomery S.H."/>
            <person name="Schwalie P.C."/>
            <person name="Tang Y.A."/>
            <person name="Ward M.C."/>
            <person name="Xue Y."/>
            <person name="Yngvadottir B."/>
            <person name="Alkan C."/>
            <person name="Andersen L.N."/>
            <person name="Ayub Q."/>
            <person name="Ball E.V."/>
            <person name="Beal K."/>
            <person name="Bradley B.J."/>
            <person name="Chen Y."/>
            <person name="Clee C.M."/>
            <person name="Fitzgerald S."/>
            <person name="Graves T.A."/>
            <person name="Gu Y."/>
            <person name="Heath P."/>
            <person name="Heger A."/>
            <person name="Karakoc E."/>
            <person name="Kolb-Kokocinski A."/>
            <person name="Laird G.K."/>
            <person name="Lunter G."/>
            <person name="Meader S."/>
            <person name="Mort M."/>
            <person name="Mullikin J.C."/>
            <person name="Munch K."/>
            <person name="O'Connor T.D."/>
            <person name="Phillips A.D."/>
            <person name="Prado-Martinez J."/>
            <person name="Rogers A.S."/>
            <person name="Sajjadian S."/>
            <person name="Schmidt D."/>
            <person name="Shaw K."/>
            <person name="Simpson J.T."/>
            <person name="Stenson P.D."/>
            <person name="Turner D.J."/>
            <person name="Vigilant L."/>
            <person name="Vilella A.J."/>
            <person name="Whitener W."/>
            <person name="Zhu B."/>
            <person name="Cooper D.N."/>
            <person name="de Jong P."/>
            <person name="Dermitzakis E.T."/>
            <person name="Eichler E.E."/>
            <person name="Flicek P."/>
            <person name="Goldman N."/>
            <person name="Mundy N.I."/>
            <person name="Ning Z."/>
            <person name="Odom D.T."/>
            <person name="Ponting C.P."/>
            <person name="Quail M.A."/>
            <person name="Ryder O.A."/>
            <person name="Searle S.M."/>
            <person name="Warren W.C."/>
            <person name="Wilson R.K."/>
            <person name="Schierup M.H."/>
            <person name="Rogers J."/>
            <person name="Tyler-Smith C."/>
            <person name="Durbin R."/>
        </authorList>
    </citation>
    <scope>NUCLEOTIDE SEQUENCE [LARGE SCALE GENOMIC DNA]</scope>
</reference>
<dbReference type="Gene3D" id="2.40.10.120">
    <property type="match status" value="1"/>
</dbReference>
<dbReference type="Pfam" id="PF00089">
    <property type="entry name" value="Trypsin"/>
    <property type="match status" value="1"/>
</dbReference>
<dbReference type="EMBL" id="CABD030012062">
    <property type="status" value="NOT_ANNOTATED_CDS"/>
    <property type="molecule type" value="Genomic_DNA"/>
</dbReference>
<feature type="domain" description="Peptidase S1" evidence="3">
    <location>
        <begin position="235"/>
        <end position="273"/>
    </location>
</feature>
<dbReference type="AlphaFoldDB" id="A0A2I2Y8Z8"/>
<dbReference type="Proteomes" id="UP000001519">
    <property type="component" value="Chromosome 2A"/>
</dbReference>
<evidence type="ECO:0000313" key="6">
    <source>
        <dbReference type="Proteomes" id="UP000001519"/>
    </source>
</evidence>
<dbReference type="Gene3D" id="2.30.42.10">
    <property type="match status" value="1"/>
</dbReference>
<dbReference type="PANTHER" id="PTHR22939">
    <property type="entry name" value="SERINE PROTEASE FAMILY S1C HTRA-RELATED"/>
    <property type="match status" value="1"/>
</dbReference>
<dbReference type="GeneTree" id="ENSGT00940000155108"/>
<dbReference type="InterPro" id="IPR041489">
    <property type="entry name" value="PDZ_6"/>
</dbReference>
<reference evidence="5" key="4">
    <citation type="submission" date="2025-09" db="UniProtKB">
        <authorList>
            <consortium name="Ensembl"/>
        </authorList>
    </citation>
    <scope>IDENTIFICATION</scope>
</reference>
<dbReference type="Bgee" id="ENSGGOG00000006327">
    <property type="expression patterns" value="Expressed in heart and 5 other cell types or tissues"/>
</dbReference>
<name>A0A2I2Y8Z8_GORGO</name>
<dbReference type="InterPro" id="IPR036034">
    <property type="entry name" value="PDZ_sf"/>
</dbReference>
<comment type="similarity">
    <text evidence="1">Belongs to the peptidase S1C family.</text>
</comment>
<dbReference type="PANTHER" id="PTHR22939:SF127">
    <property type="entry name" value="SERINE PROTEASE HTRA2, MITOCHONDRIAL"/>
    <property type="match status" value="1"/>
</dbReference>
<evidence type="ECO:0000256" key="1">
    <source>
        <dbReference type="ARBA" id="ARBA00010541"/>
    </source>
</evidence>
<proteinExistence type="inferred from homology"/>
<gene>
    <name evidence="5" type="primary">HTRA2</name>
</gene>
<protein>
    <submittedName>
        <fullName evidence="5">HtrA serine peptidase 2</fullName>
    </submittedName>
</protein>
<keyword evidence="2" id="KW-0472">Membrane</keyword>